<evidence type="ECO:0000313" key="1">
    <source>
        <dbReference type="EMBL" id="KAL3844097.1"/>
    </source>
</evidence>
<accession>A0ABD3U3X1</accession>
<proteinExistence type="predicted"/>
<comment type="caution">
    <text evidence="1">The sequence shown here is derived from an EMBL/GenBank/DDBJ whole genome shotgun (WGS) entry which is preliminary data.</text>
</comment>
<sequence length="29" mass="3135">MSRLLQKASITAPYAVISISIPFARISLS</sequence>
<name>A0ABD3U3X1_9LAMI</name>
<dbReference type="EMBL" id="JBJXBP010000002">
    <property type="protein sequence ID" value="KAL3844097.1"/>
    <property type="molecule type" value="Genomic_DNA"/>
</dbReference>
<evidence type="ECO:0000313" key="2">
    <source>
        <dbReference type="Proteomes" id="UP001634393"/>
    </source>
</evidence>
<protein>
    <submittedName>
        <fullName evidence="1">Uncharacterized protein</fullName>
    </submittedName>
</protein>
<reference evidence="1 2" key="1">
    <citation type="submission" date="2024-12" db="EMBL/GenBank/DDBJ databases">
        <title>The unique morphological basis and parallel evolutionary history of personate flowers in Penstemon.</title>
        <authorList>
            <person name="Depatie T.H."/>
            <person name="Wessinger C.A."/>
        </authorList>
    </citation>
    <scope>NUCLEOTIDE SEQUENCE [LARGE SCALE GENOMIC DNA]</scope>
    <source>
        <strain evidence="1">WTNN_2</strain>
        <tissue evidence="1">Leaf</tissue>
    </source>
</reference>
<gene>
    <name evidence="1" type="ORF">ACJIZ3_001500</name>
</gene>
<keyword evidence="2" id="KW-1185">Reference proteome</keyword>
<dbReference type="AlphaFoldDB" id="A0ABD3U3X1"/>
<organism evidence="1 2">
    <name type="scientific">Penstemon smallii</name>
    <dbReference type="NCBI Taxonomy" id="265156"/>
    <lineage>
        <taxon>Eukaryota</taxon>
        <taxon>Viridiplantae</taxon>
        <taxon>Streptophyta</taxon>
        <taxon>Embryophyta</taxon>
        <taxon>Tracheophyta</taxon>
        <taxon>Spermatophyta</taxon>
        <taxon>Magnoliopsida</taxon>
        <taxon>eudicotyledons</taxon>
        <taxon>Gunneridae</taxon>
        <taxon>Pentapetalae</taxon>
        <taxon>asterids</taxon>
        <taxon>lamiids</taxon>
        <taxon>Lamiales</taxon>
        <taxon>Plantaginaceae</taxon>
        <taxon>Cheloneae</taxon>
        <taxon>Penstemon</taxon>
    </lineage>
</organism>
<dbReference type="Proteomes" id="UP001634393">
    <property type="component" value="Unassembled WGS sequence"/>
</dbReference>